<dbReference type="NCBIfam" id="NF006838">
    <property type="entry name" value="PRK09357.1-3"/>
    <property type="match status" value="1"/>
</dbReference>
<dbReference type="GO" id="GO:0006145">
    <property type="term" value="P:purine nucleobase catabolic process"/>
    <property type="evidence" value="ECO:0007669"/>
    <property type="project" value="TreeGrafter"/>
</dbReference>
<protein>
    <submittedName>
        <fullName evidence="5">Dihydroorotase</fullName>
    </submittedName>
</protein>
<dbReference type="GO" id="GO:0046872">
    <property type="term" value="F:metal ion binding"/>
    <property type="evidence" value="ECO:0007669"/>
    <property type="project" value="InterPro"/>
</dbReference>
<dbReference type="RefSeq" id="WP_037024097.1">
    <property type="nucleotide sequence ID" value="NZ_CCSF01000001.1"/>
</dbReference>
<dbReference type="PANTHER" id="PTHR43668:SF2">
    <property type="entry name" value="ALLANTOINASE"/>
    <property type="match status" value="1"/>
</dbReference>
<feature type="domain" description="Amidohydrolase 3" evidence="3">
    <location>
        <begin position="342"/>
        <end position="421"/>
    </location>
</feature>
<dbReference type="InterPro" id="IPR004722">
    <property type="entry name" value="DHOase"/>
</dbReference>
<dbReference type="GO" id="GO:0004038">
    <property type="term" value="F:allantoinase activity"/>
    <property type="evidence" value="ECO:0007669"/>
    <property type="project" value="TreeGrafter"/>
</dbReference>
<reference evidence="5 6" key="1">
    <citation type="submission" date="2014-07" db="EMBL/GenBank/DDBJ databases">
        <authorList>
            <person name="Urmite Genomes Urmite Genomes"/>
        </authorList>
    </citation>
    <scope>NUCLEOTIDE SEQUENCE [LARGE SCALE GENOMIC DNA]</scope>
    <source>
        <strain evidence="5 6">20_BN</strain>
    </source>
</reference>
<dbReference type="Gene3D" id="3.20.20.140">
    <property type="entry name" value="Metal-dependent hydrolases"/>
    <property type="match status" value="1"/>
</dbReference>
<dbReference type="Proteomes" id="UP000053902">
    <property type="component" value="Unassembled WGS sequence"/>
</dbReference>
<dbReference type="AlphaFoldDB" id="A0A078LWS5"/>
<dbReference type="NCBIfam" id="NF005791">
    <property type="entry name" value="PRK07627.1"/>
    <property type="match status" value="1"/>
</dbReference>
<dbReference type="InterPro" id="IPR013108">
    <property type="entry name" value="Amidohydro_3"/>
</dbReference>
<dbReference type="GO" id="GO:0006221">
    <property type="term" value="P:pyrimidine nucleotide biosynthetic process"/>
    <property type="evidence" value="ECO:0007669"/>
    <property type="project" value="UniProtKB-KW"/>
</dbReference>
<organism evidence="5 6">
    <name type="scientific">Pseudomonas saudiphocaensis</name>
    <dbReference type="NCBI Taxonomy" id="1499686"/>
    <lineage>
        <taxon>Bacteria</taxon>
        <taxon>Pseudomonadati</taxon>
        <taxon>Pseudomonadota</taxon>
        <taxon>Gammaproteobacteria</taxon>
        <taxon>Pseudomonadales</taxon>
        <taxon>Pseudomonadaceae</taxon>
        <taxon>Pseudomonas</taxon>
    </lineage>
</organism>
<dbReference type="SUPFAM" id="SSF51338">
    <property type="entry name" value="Composite domain of metallo-dependent hydrolases"/>
    <property type="match status" value="1"/>
</dbReference>
<dbReference type="GO" id="GO:0005737">
    <property type="term" value="C:cytoplasm"/>
    <property type="evidence" value="ECO:0007669"/>
    <property type="project" value="TreeGrafter"/>
</dbReference>
<dbReference type="Pfam" id="PF07969">
    <property type="entry name" value="Amidohydro_3"/>
    <property type="match status" value="1"/>
</dbReference>
<dbReference type="Gene3D" id="2.30.40.10">
    <property type="entry name" value="Urease, subunit C, domain 1"/>
    <property type="match status" value="1"/>
</dbReference>
<dbReference type="OrthoDB" id="5687299at2"/>
<dbReference type="HOGENOM" id="CLU_015572_1_0_6"/>
<evidence type="ECO:0000313" key="5">
    <source>
        <dbReference type="EMBL" id="CDZ94752.1"/>
    </source>
</evidence>
<evidence type="ECO:0000259" key="4">
    <source>
        <dbReference type="Pfam" id="PF12890"/>
    </source>
</evidence>
<keyword evidence="6" id="KW-1185">Reference proteome</keyword>
<keyword evidence="2" id="KW-0665">Pyrimidine biosynthesis</keyword>
<evidence type="ECO:0000259" key="3">
    <source>
        <dbReference type="Pfam" id="PF07969"/>
    </source>
</evidence>
<dbReference type="STRING" id="1499686.BN1079_02077"/>
<dbReference type="Pfam" id="PF12890">
    <property type="entry name" value="DHOase"/>
    <property type="match status" value="1"/>
</dbReference>
<proteinExistence type="predicted"/>
<dbReference type="InterPro" id="IPR050138">
    <property type="entry name" value="DHOase/Allantoinase_Hydrolase"/>
</dbReference>
<evidence type="ECO:0000256" key="2">
    <source>
        <dbReference type="ARBA" id="ARBA00022975"/>
    </source>
</evidence>
<dbReference type="GO" id="GO:0004151">
    <property type="term" value="F:dihydroorotase activity"/>
    <property type="evidence" value="ECO:0007669"/>
    <property type="project" value="InterPro"/>
</dbReference>
<name>A0A078LWS5_9PSED</name>
<dbReference type="SUPFAM" id="SSF51556">
    <property type="entry name" value="Metallo-dependent hydrolases"/>
    <property type="match status" value="1"/>
</dbReference>
<sequence length="425" mass="44323">MPIEILGARLIDPASGRDEVTNIYCRDGRIVATGQPPADFGAAQSINAEGLVAAPGLVDLSVALREPGYSRKGTIASETLAATAGGITSLCCPPLTRPVLDTAAIAEMILDRARESGHAKVFPIGALTRELAGEQLSELVALRDAGCVAFGNGLANIPSNRNLSRALEYAATFDLTVVIHCQDADLAEGGLAHEGPSATFLGLAGIPETAETIALARNLLLVEQAGVRAHFTQLTTARAAQMIAEAQARGLPVTADVAMYQLILTDEALHGFSSLYHVQPPLRSAADREGLRQAVKSGVISSIASHHQPHEVDAKEAPFGETEPGISSAEILLPLALTLVQDGLLDLPTLLARLSSGPAAALRLPVGDLSVGASADIVLFDPNSSTLAGETWYSKGRNCPFIGHCLPGAVRYTIVDGRVSYRAEG</sequence>
<dbReference type="InterPro" id="IPR032466">
    <property type="entry name" value="Metal_Hydrolase"/>
</dbReference>
<dbReference type="CDD" id="cd01317">
    <property type="entry name" value="DHOase_IIa"/>
    <property type="match status" value="1"/>
</dbReference>
<gene>
    <name evidence="5" type="primary">pyrC_1</name>
    <name evidence="5" type="ORF">BN1079_02077</name>
</gene>
<dbReference type="EMBL" id="CCSF01000001">
    <property type="protein sequence ID" value="CDZ94752.1"/>
    <property type="molecule type" value="Genomic_DNA"/>
</dbReference>
<feature type="domain" description="Dihydroorotase catalytic" evidence="4">
    <location>
        <begin position="52"/>
        <end position="235"/>
    </location>
</feature>
<dbReference type="InterPro" id="IPR011059">
    <property type="entry name" value="Metal-dep_hydrolase_composite"/>
</dbReference>
<dbReference type="eggNOG" id="COG0044">
    <property type="taxonomic scope" value="Bacteria"/>
</dbReference>
<dbReference type="PANTHER" id="PTHR43668">
    <property type="entry name" value="ALLANTOINASE"/>
    <property type="match status" value="1"/>
</dbReference>
<evidence type="ECO:0000256" key="1">
    <source>
        <dbReference type="ARBA" id="ARBA00022833"/>
    </source>
</evidence>
<dbReference type="NCBIfam" id="TIGR00857">
    <property type="entry name" value="pyrC_multi"/>
    <property type="match status" value="1"/>
</dbReference>
<dbReference type="InterPro" id="IPR024403">
    <property type="entry name" value="DHOase_cat"/>
</dbReference>
<evidence type="ECO:0000313" key="6">
    <source>
        <dbReference type="Proteomes" id="UP000053902"/>
    </source>
</evidence>
<accession>A0A078LWS5</accession>
<keyword evidence="1" id="KW-0862">Zinc</keyword>